<dbReference type="PANTHER" id="PTHR46087:SF20">
    <property type="entry name" value="OS02G0143200 PROTEIN"/>
    <property type="match status" value="1"/>
</dbReference>
<dbReference type="OMA" id="DMQILME"/>
<proteinExistence type="predicted"/>
<evidence type="ECO:0000313" key="3">
    <source>
        <dbReference type="Proteomes" id="UP000243459"/>
    </source>
</evidence>
<dbReference type="InterPro" id="IPR016024">
    <property type="entry name" value="ARM-type_fold"/>
</dbReference>
<evidence type="ECO:0000313" key="2">
    <source>
        <dbReference type="EMBL" id="ONK82019.1"/>
    </source>
</evidence>
<name>A0A5P1FX40_ASPOF</name>
<feature type="region of interest" description="Disordered" evidence="1">
    <location>
        <begin position="459"/>
        <end position="482"/>
    </location>
</feature>
<accession>A0A5P1FX40</accession>
<feature type="compositionally biased region" description="Polar residues" evidence="1">
    <location>
        <begin position="461"/>
        <end position="482"/>
    </location>
</feature>
<dbReference type="Gramene" id="ONK82019">
    <property type="protein sequence ID" value="ONK82019"/>
    <property type="gene ID" value="A4U43_C01F35290"/>
</dbReference>
<protein>
    <recommendedName>
        <fullName evidence="4">ARM repeat superfamily protein</fullName>
    </recommendedName>
</protein>
<organism evidence="2 3">
    <name type="scientific">Asparagus officinalis</name>
    <name type="common">Garden asparagus</name>
    <dbReference type="NCBI Taxonomy" id="4686"/>
    <lineage>
        <taxon>Eukaryota</taxon>
        <taxon>Viridiplantae</taxon>
        <taxon>Streptophyta</taxon>
        <taxon>Embryophyta</taxon>
        <taxon>Tracheophyta</taxon>
        <taxon>Spermatophyta</taxon>
        <taxon>Magnoliopsida</taxon>
        <taxon>Liliopsida</taxon>
        <taxon>Asparagales</taxon>
        <taxon>Asparagaceae</taxon>
        <taxon>Asparagoideae</taxon>
        <taxon>Asparagus</taxon>
    </lineage>
</organism>
<dbReference type="PANTHER" id="PTHR46087">
    <property type="entry name" value="PUTATIVE, EXPRESSED-RELATED"/>
    <property type="match status" value="1"/>
</dbReference>
<reference evidence="3" key="1">
    <citation type="journal article" date="2017" name="Nat. Commun.">
        <title>The asparagus genome sheds light on the origin and evolution of a young Y chromosome.</title>
        <authorList>
            <person name="Harkess A."/>
            <person name="Zhou J."/>
            <person name="Xu C."/>
            <person name="Bowers J.E."/>
            <person name="Van der Hulst R."/>
            <person name="Ayyampalayam S."/>
            <person name="Mercati F."/>
            <person name="Riccardi P."/>
            <person name="McKain M.R."/>
            <person name="Kakrana A."/>
            <person name="Tang H."/>
            <person name="Ray J."/>
            <person name="Groenendijk J."/>
            <person name="Arikit S."/>
            <person name="Mathioni S.M."/>
            <person name="Nakano M."/>
            <person name="Shan H."/>
            <person name="Telgmann-Rauber A."/>
            <person name="Kanno A."/>
            <person name="Yue Z."/>
            <person name="Chen H."/>
            <person name="Li W."/>
            <person name="Chen Y."/>
            <person name="Xu X."/>
            <person name="Zhang Y."/>
            <person name="Luo S."/>
            <person name="Chen H."/>
            <person name="Gao J."/>
            <person name="Mao Z."/>
            <person name="Pires J.C."/>
            <person name="Luo M."/>
            <person name="Kudrna D."/>
            <person name="Wing R.A."/>
            <person name="Meyers B.C."/>
            <person name="Yi K."/>
            <person name="Kong H."/>
            <person name="Lavrijsen P."/>
            <person name="Sunseri F."/>
            <person name="Falavigna A."/>
            <person name="Ye Y."/>
            <person name="Leebens-Mack J.H."/>
            <person name="Chen G."/>
        </authorList>
    </citation>
    <scope>NUCLEOTIDE SEQUENCE [LARGE SCALE GENOMIC DNA]</scope>
    <source>
        <strain evidence="3">cv. DH0086</strain>
    </source>
</reference>
<sequence length="808" mass="89378">MENAKRRTKALTVAVGQPGVISAQVDGEKIVVIGDGIDSAALTIKLRKKMCFADLISASAIDGTYQFNLEALIPKLCQLSQEIGEDEQSHHLRAAGLQALSSMIWFMGEYSHISTQFDNVVSVILENYEGPKKSEDAVDDDQPQKKLNLTKIPTWKEIVNDKGELNLTTDEAKSSHFWSRVCVHNTANLAKEATTVRRVLESLFRYFDNNNSWSPKQGLALCVLLDMQLLMEQSGQNTHLLTSILVKHLDHKAVVKQPDMQLDIVKVTTNLSKQSKVQISPSIIGAMTDLVKHLRRTMQSSCNDKDPGDGLISKFRIAVDECLVQLSKKVGDGGPVLDMMAVMLENISYTVSAARATVAAVYRTAQIMASVPNLSYQNKAFPESLFHHLLVAMVHPDHETRLGAHRIFSVVLVPSSVSPHLSDAPELAKYDLQRTLSRTTSVFSSSAALFQKLKRDKSSFREASQGQDGQLKSSNDPKLPRLQSSKSRFFSIKRLQSSKSRMYSMKGPQLPPTAEQNLSENEEVDIVPLRLSGRQISLLLSSIWVQAMSPENIPQNYEAIAHTYGLLLLFSRTKTSMHESLTRSFQLAFSLRSISLGGESSLAPSRRRSLFMLSTSMMVFSSKAFNIAPLIPIVKSSLNEKTMDPFLCLVEDSKLNVASTAYDHHVKTYGSKEDDDAALQSLSAVVELTDSQSKNTLVSLIVNSLGDSPDLDQSTIRKQLLEDFVPENICLSGLQFEAHIHVQSDNKDKINYVKDLPPLISFDDDVATESSEHASDPQPEFPIDSSLLLGISQILETITGKCVSKQNI</sequence>
<dbReference type="EMBL" id="CM007381">
    <property type="protein sequence ID" value="ONK82019.1"/>
    <property type="molecule type" value="Genomic_DNA"/>
</dbReference>
<keyword evidence="3" id="KW-1185">Reference proteome</keyword>
<evidence type="ECO:0000256" key="1">
    <source>
        <dbReference type="SAM" id="MobiDB-lite"/>
    </source>
</evidence>
<dbReference type="AlphaFoldDB" id="A0A5P1FX40"/>
<dbReference type="SUPFAM" id="SSF48371">
    <property type="entry name" value="ARM repeat"/>
    <property type="match status" value="1"/>
</dbReference>
<dbReference type="Proteomes" id="UP000243459">
    <property type="component" value="Chromosome 1"/>
</dbReference>
<gene>
    <name evidence="2" type="ORF">A4U43_C01F35290</name>
</gene>
<dbReference type="InterPro" id="IPR055296">
    <property type="entry name" value="SRL2-like"/>
</dbReference>
<evidence type="ECO:0008006" key="4">
    <source>
        <dbReference type="Google" id="ProtNLM"/>
    </source>
</evidence>
<dbReference type="Gene3D" id="3.30.70.100">
    <property type="match status" value="1"/>
</dbReference>